<dbReference type="GO" id="GO:0030288">
    <property type="term" value="C:outer membrane-bounded periplasmic space"/>
    <property type="evidence" value="ECO:0007669"/>
    <property type="project" value="InterPro"/>
</dbReference>
<dbReference type="PIRSF" id="PIRSF006470">
    <property type="entry name" value="DctB"/>
    <property type="match status" value="1"/>
</dbReference>
<keyword evidence="3" id="KW-0732">Signal</keyword>
<dbReference type="GO" id="GO:0055085">
    <property type="term" value="P:transmembrane transport"/>
    <property type="evidence" value="ECO:0007669"/>
    <property type="project" value="InterPro"/>
</dbReference>
<dbReference type="Gene3D" id="3.40.190.170">
    <property type="entry name" value="Bacterial extracellular solute-binding protein, family 7"/>
    <property type="match status" value="1"/>
</dbReference>
<dbReference type="AlphaFoldDB" id="A0A942T604"/>
<evidence type="ECO:0000256" key="3">
    <source>
        <dbReference type="ARBA" id="ARBA00022729"/>
    </source>
</evidence>
<accession>A0A942T604</accession>
<evidence type="ECO:0000313" key="5">
    <source>
        <dbReference type="EMBL" id="MCH6267309.1"/>
    </source>
</evidence>
<evidence type="ECO:0000313" key="6">
    <source>
        <dbReference type="Proteomes" id="UP000677265"/>
    </source>
</evidence>
<dbReference type="EMBL" id="JAGYPE020000034">
    <property type="protein sequence ID" value="MCH6267309.1"/>
    <property type="molecule type" value="Genomic_DNA"/>
</dbReference>
<comment type="caution">
    <text evidence="4">The sequence shown here is derived from an EMBL/GenBank/DDBJ whole genome shotgun (WGS) entry which is preliminary data.</text>
</comment>
<sequence length="353" mass="40762">MKYLIASSVLVITLIIGFFFLPASLLSGKEIPYDDEQDGLSKQIVIRFSHVVAENTPKGLAAQKFARLVEEKTDGLVKVEVYPNGSLHTDEDELDALIDNDVQMIAPSVSKLTNLAPEWGLFDLPFLFENDQDIEETLSSELGHRFLSLNENKGIKGLALWSNGFKQMSSNLNPLLYPDDFKGQRFRIMPSPIIAEQFEALGAQPVEVPFNQLYTSLQEDQFDGQENTISNIYSRRIYGMQKYMTVSNHGFLGYAVLMNKEFWDKLPKEVQRDIQEAMAETTSWMISESQRVNKEQLNLIERESSIQIYRLTEQEKMEWYQALRPVYQKFLQTTKDKEMKEFVKKRMDQLETH</sequence>
<name>A0A942T604_9BACI</name>
<dbReference type="NCBIfam" id="TIGR00787">
    <property type="entry name" value="dctP"/>
    <property type="match status" value="1"/>
</dbReference>
<keyword evidence="2" id="KW-0813">Transport</keyword>
<proteinExistence type="inferred from homology"/>
<comment type="similarity">
    <text evidence="1">Belongs to the bacterial solute-binding protein 7 family.</text>
</comment>
<evidence type="ECO:0000256" key="1">
    <source>
        <dbReference type="ARBA" id="ARBA00009023"/>
    </source>
</evidence>
<gene>
    <name evidence="5" type="ORF">KHB02_017455</name>
    <name evidence="4" type="ORF">KHB02_36385</name>
</gene>
<dbReference type="Proteomes" id="UP000677265">
    <property type="component" value="Unassembled WGS sequence"/>
</dbReference>
<dbReference type="NCBIfam" id="NF037995">
    <property type="entry name" value="TRAP_S1"/>
    <property type="match status" value="1"/>
</dbReference>
<reference evidence="4" key="1">
    <citation type="submission" date="2021-05" db="EMBL/GenBank/DDBJ databases">
        <title>Novel Bacillus species.</title>
        <authorList>
            <person name="Liu G."/>
        </authorList>
    </citation>
    <scope>NUCLEOTIDE SEQUENCE</scope>
    <source>
        <strain evidence="4 6">FJAT-50051</strain>
    </source>
</reference>
<dbReference type="InterPro" id="IPR018389">
    <property type="entry name" value="DctP_fam"/>
</dbReference>
<evidence type="ECO:0000313" key="4">
    <source>
        <dbReference type="EMBL" id="MBS4186852.1"/>
    </source>
</evidence>
<dbReference type="PANTHER" id="PTHR33376:SF7">
    <property type="entry name" value="C4-DICARBOXYLATE-BINDING PROTEIN DCTB"/>
    <property type="match status" value="1"/>
</dbReference>
<protein>
    <submittedName>
        <fullName evidence="4">DctP family TRAP transporter solute-binding subunit</fullName>
    </submittedName>
</protein>
<dbReference type="InterPro" id="IPR004682">
    <property type="entry name" value="TRAP_DctP"/>
</dbReference>
<dbReference type="InterPro" id="IPR038404">
    <property type="entry name" value="TRAP_DctP_sf"/>
</dbReference>
<evidence type="ECO:0000256" key="2">
    <source>
        <dbReference type="ARBA" id="ARBA00022448"/>
    </source>
</evidence>
<organism evidence="4">
    <name type="scientific">Neobacillus citreus</name>
    <dbReference type="NCBI Taxonomy" id="2833578"/>
    <lineage>
        <taxon>Bacteria</taxon>
        <taxon>Bacillati</taxon>
        <taxon>Bacillota</taxon>
        <taxon>Bacilli</taxon>
        <taxon>Bacillales</taxon>
        <taxon>Bacillaceae</taxon>
        <taxon>Neobacillus</taxon>
    </lineage>
</organism>
<dbReference type="RefSeq" id="WP_213146612.1">
    <property type="nucleotide sequence ID" value="NZ_JAGYPE020000034.1"/>
</dbReference>
<keyword evidence="6" id="KW-1185">Reference proteome</keyword>
<dbReference type="PANTHER" id="PTHR33376">
    <property type="match status" value="1"/>
</dbReference>
<dbReference type="EMBL" id="JAGYPE010000007">
    <property type="protein sequence ID" value="MBS4186852.1"/>
    <property type="molecule type" value="Genomic_DNA"/>
</dbReference>
<dbReference type="Pfam" id="PF03480">
    <property type="entry name" value="DctP"/>
    <property type="match status" value="1"/>
</dbReference>